<name>A0ACA9LTV3_9GLOM</name>
<evidence type="ECO:0000313" key="1">
    <source>
        <dbReference type="EMBL" id="CAG8543843.1"/>
    </source>
</evidence>
<dbReference type="Proteomes" id="UP000789525">
    <property type="component" value="Unassembled WGS sequence"/>
</dbReference>
<protein>
    <submittedName>
        <fullName evidence="1">425_t:CDS:1</fullName>
    </submittedName>
</protein>
<gene>
    <name evidence="1" type="ORF">ACOLOM_LOCUS4575</name>
</gene>
<sequence>MPIDYSKWDKLELSDDDDFECHPNVDKASFIRWKQADIHAKREERRRKIGSLKQKISQDDVLLDRIDTMIQKLQSEGVESFFKTIEELRETNKEMESEAIKTESTPQGEGTEPTPPTFDQMMRILFEKIQQEVKNESPEEVSERLIDKLKEHREKLKKSQDDAKVELEKEENEARKKIIVDDLHTGFDKAVFIKNYNDSFTFISKHPEIVTQEVVDQILAEAFRAQLKGKAKYAKQCVHQGWITSTDPQARDIFLKDVSETYERIRERCKVMNAEKTQKPQQSQAEQIQIEVTDPNSSLNVHIPDEHSEDEKEKEKYQIFLTLPEDFREALKTGELVKINKVLGGFTVEEAEKILEICGRAEVLSIEEGIIDATKGETIPGQNVDSKTSVDDQQLSDQTS</sequence>
<dbReference type="EMBL" id="CAJVPT010007695">
    <property type="protein sequence ID" value="CAG8543843.1"/>
    <property type="molecule type" value="Genomic_DNA"/>
</dbReference>
<evidence type="ECO:0000313" key="2">
    <source>
        <dbReference type="Proteomes" id="UP000789525"/>
    </source>
</evidence>
<keyword evidence="2" id="KW-1185">Reference proteome</keyword>
<proteinExistence type="predicted"/>
<organism evidence="1 2">
    <name type="scientific">Acaulospora colombiana</name>
    <dbReference type="NCBI Taxonomy" id="27376"/>
    <lineage>
        <taxon>Eukaryota</taxon>
        <taxon>Fungi</taxon>
        <taxon>Fungi incertae sedis</taxon>
        <taxon>Mucoromycota</taxon>
        <taxon>Glomeromycotina</taxon>
        <taxon>Glomeromycetes</taxon>
        <taxon>Diversisporales</taxon>
        <taxon>Acaulosporaceae</taxon>
        <taxon>Acaulospora</taxon>
    </lineage>
</organism>
<reference evidence="1" key="1">
    <citation type="submission" date="2021-06" db="EMBL/GenBank/DDBJ databases">
        <authorList>
            <person name="Kallberg Y."/>
            <person name="Tangrot J."/>
            <person name="Rosling A."/>
        </authorList>
    </citation>
    <scope>NUCLEOTIDE SEQUENCE</scope>
    <source>
        <strain evidence="1">CL356</strain>
    </source>
</reference>
<comment type="caution">
    <text evidence="1">The sequence shown here is derived from an EMBL/GenBank/DDBJ whole genome shotgun (WGS) entry which is preliminary data.</text>
</comment>
<accession>A0ACA9LTV3</accession>